<proteinExistence type="predicted"/>
<dbReference type="Proteomes" id="UP000325286">
    <property type="component" value="Chromosome"/>
</dbReference>
<evidence type="ECO:0000256" key="1">
    <source>
        <dbReference type="ARBA" id="ARBA00004651"/>
    </source>
</evidence>
<gene>
    <name evidence="9" type="ORF">UC8_19930</name>
</gene>
<name>A0A5B9QQR6_9BACT</name>
<evidence type="ECO:0000313" key="10">
    <source>
        <dbReference type="Proteomes" id="UP000325286"/>
    </source>
</evidence>
<protein>
    <submittedName>
        <fullName evidence="9">Multidrug efflux system subunit MdtC</fullName>
    </submittedName>
</protein>
<feature type="transmembrane region" description="Helical" evidence="7">
    <location>
        <begin position="614"/>
        <end position="633"/>
    </location>
</feature>
<feature type="domain" description="SSD" evidence="8">
    <location>
        <begin position="657"/>
        <end position="765"/>
    </location>
</feature>
<feature type="transmembrane region" description="Helical" evidence="7">
    <location>
        <begin position="739"/>
        <end position="767"/>
    </location>
</feature>
<dbReference type="PRINTS" id="PR00702">
    <property type="entry name" value="ACRIFLAVINRP"/>
</dbReference>
<dbReference type="InterPro" id="IPR050545">
    <property type="entry name" value="Mycobact_MmpL"/>
</dbReference>
<feature type="region of interest" description="Disordered" evidence="6">
    <location>
        <begin position="49"/>
        <end position="81"/>
    </location>
</feature>
<feature type="transmembrane region" description="Helical" evidence="7">
    <location>
        <begin position="707"/>
        <end position="727"/>
    </location>
</feature>
<dbReference type="PANTHER" id="PTHR33406:SF12">
    <property type="entry name" value="BLR2997 PROTEIN"/>
    <property type="match status" value="1"/>
</dbReference>
<dbReference type="RefSeq" id="WP_084427102.1">
    <property type="nucleotide sequence ID" value="NZ_CP042914.1"/>
</dbReference>
<dbReference type="SUPFAM" id="SSF82866">
    <property type="entry name" value="Multidrug efflux transporter AcrB transmembrane domain"/>
    <property type="match status" value="2"/>
</dbReference>
<feature type="transmembrane region" description="Helical" evidence="7">
    <location>
        <begin position="666"/>
        <end position="687"/>
    </location>
</feature>
<feature type="domain" description="SSD" evidence="8">
    <location>
        <begin position="269"/>
        <end position="393"/>
    </location>
</feature>
<feature type="transmembrane region" description="Helical" evidence="7">
    <location>
        <begin position="337"/>
        <end position="359"/>
    </location>
</feature>
<evidence type="ECO:0000259" key="8">
    <source>
        <dbReference type="PROSITE" id="PS50156"/>
    </source>
</evidence>
<comment type="subcellular location">
    <subcellularLocation>
        <location evidence="1">Cell membrane</location>
        <topology evidence="1">Multi-pass membrane protein</topology>
    </subcellularLocation>
</comment>
<organism evidence="9 10">
    <name type="scientific">Roseimaritima ulvae</name>
    <dbReference type="NCBI Taxonomy" id="980254"/>
    <lineage>
        <taxon>Bacteria</taxon>
        <taxon>Pseudomonadati</taxon>
        <taxon>Planctomycetota</taxon>
        <taxon>Planctomycetia</taxon>
        <taxon>Pirellulales</taxon>
        <taxon>Pirellulaceae</taxon>
        <taxon>Roseimaritima</taxon>
    </lineage>
</organism>
<keyword evidence="5 7" id="KW-0472">Membrane</keyword>
<evidence type="ECO:0000313" key="9">
    <source>
        <dbReference type="EMBL" id="QEG39990.1"/>
    </source>
</evidence>
<dbReference type="PANTHER" id="PTHR33406">
    <property type="entry name" value="MEMBRANE PROTEIN MJ1562-RELATED"/>
    <property type="match status" value="1"/>
</dbReference>
<evidence type="ECO:0000256" key="6">
    <source>
        <dbReference type="SAM" id="MobiDB-lite"/>
    </source>
</evidence>
<dbReference type="InterPro" id="IPR001036">
    <property type="entry name" value="Acrflvin-R"/>
</dbReference>
<accession>A0A5B9QQR6</accession>
<dbReference type="OrthoDB" id="9794724at2"/>
<dbReference type="InterPro" id="IPR000731">
    <property type="entry name" value="SSD"/>
</dbReference>
<evidence type="ECO:0000256" key="5">
    <source>
        <dbReference type="ARBA" id="ARBA00023136"/>
    </source>
</evidence>
<evidence type="ECO:0000256" key="7">
    <source>
        <dbReference type="SAM" id="Phobius"/>
    </source>
</evidence>
<dbReference type="KEGG" id="rul:UC8_19930"/>
<evidence type="ECO:0000256" key="4">
    <source>
        <dbReference type="ARBA" id="ARBA00022989"/>
    </source>
</evidence>
<feature type="transmembrane region" description="Helical" evidence="7">
    <location>
        <begin position="365"/>
        <end position="389"/>
    </location>
</feature>
<dbReference type="Gene3D" id="1.20.1640.10">
    <property type="entry name" value="Multidrug efflux transporter AcrB transmembrane domain"/>
    <property type="match status" value="2"/>
</dbReference>
<dbReference type="GO" id="GO:0022857">
    <property type="term" value="F:transmembrane transporter activity"/>
    <property type="evidence" value="ECO:0007669"/>
    <property type="project" value="InterPro"/>
</dbReference>
<dbReference type="Pfam" id="PF03176">
    <property type="entry name" value="MMPL"/>
    <property type="match status" value="2"/>
</dbReference>
<dbReference type="GO" id="GO:0005886">
    <property type="term" value="C:plasma membrane"/>
    <property type="evidence" value="ECO:0007669"/>
    <property type="project" value="UniProtKB-SubCell"/>
</dbReference>
<feature type="transmembrane region" description="Helical" evidence="7">
    <location>
        <begin position="290"/>
        <end position="316"/>
    </location>
</feature>
<evidence type="ECO:0000256" key="3">
    <source>
        <dbReference type="ARBA" id="ARBA00022692"/>
    </source>
</evidence>
<feature type="transmembrane region" description="Helical" evidence="7">
    <location>
        <begin position="427"/>
        <end position="445"/>
    </location>
</feature>
<reference evidence="9 10" key="1">
    <citation type="submission" date="2019-08" db="EMBL/GenBank/DDBJ databases">
        <title>Deep-cultivation of Planctomycetes and their phenomic and genomic characterization uncovers novel biology.</title>
        <authorList>
            <person name="Wiegand S."/>
            <person name="Jogler M."/>
            <person name="Boedeker C."/>
            <person name="Pinto D."/>
            <person name="Vollmers J."/>
            <person name="Rivas-Marin E."/>
            <person name="Kohn T."/>
            <person name="Peeters S.H."/>
            <person name="Heuer A."/>
            <person name="Rast P."/>
            <person name="Oberbeckmann S."/>
            <person name="Bunk B."/>
            <person name="Jeske O."/>
            <person name="Meyerdierks A."/>
            <person name="Storesund J.E."/>
            <person name="Kallscheuer N."/>
            <person name="Luecker S."/>
            <person name="Lage O.M."/>
            <person name="Pohl T."/>
            <person name="Merkel B.J."/>
            <person name="Hornburger P."/>
            <person name="Mueller R.-W."/>
            <person name="Bruemmer F."/>
            <person name="Labrenz M."/>
            <person name="Spormann A.M."/>
            <person name="Op den Camp H."/>
            <person name="Overmann J."/>
            <person name="Amann R."/>
            <person name="Jetten M.S.M."/>
            <person name="Mascher T."/>
            <person name="Medema M.H."/>
            <person name="Devos D.P."/>
            <person name="Kaster A.-K."/>
            <person name="Ovreas L."/>
            <person name="Rohde M."/>
            <person name="Galperin M.Y."/>
            <person name="Jogler C."/>
        </authorList>
    </citation>
    <scope>NUCLEOTIDE SEQUENCE [LARGE SCALE GENOMIC DNA]</scope>
    <source>
        <strain evidence="9 10">UC8</strain>
    </source>
</reference>
<feature type="region of interest" description="Disordered" evidence="6">
    <location>
        <begin position="773"/>
        <end position="793"/>
    </location>
</feature>
<dbReference type="InterPro" id="IPR004869">
    <property type="entry name" value="MMPL_dom"/>
</dbReference>
<keyword evidence="3 7" id="KW-0812">Transmembrane</keyword>
<keyword evidence="4 7" id="KW-1133">Transmembrane helix</keyword>
<keyword evidence="2" id="KW-1003">Cell membrane</keyword>
<evidence type="ECO:0000256" key="2">
    <source>
        <dbReference type="ARBA" id="ARBA00022475"/>
    </source>
</evidence>
<feature type="transmembrane region" description="Helical" evidence="7">
    <location>
        <begin position="244"/>
        <end position="270"/>
    </location>
</feature>
<feature type="transmembrane region" description="Helical" evidence="7">
    <location>
        <begin position="22"/>
        <end position="41"/>
    </location>
</feature>
<dbReference type="AlphaFoldDB" id="A0A5B9QQR6"/>
<feature type="transmembrane region" description="Helical" evidence="7">
    <location>
        <begin position="640"/>
        <end position="660"/>
    </location>
</feature>
<dbReference type="EMBL" id="CP042914">
    <property type="protein sequence ID" value="QEG39990.1"/>
    <property type="molecule type" value="Genomic_DNA"/>
</dbReference>
<sequence length="793" mass="85882">MANASYNAGWFARLLAKIVDHAWLSAGGLLILTVVAALGHIDPTILWPEAAPPPPAEVAEDDDAAPPPRNTAPQRRQAAKVQPVQVVRAPSIVVCQSDNFFTPENAAALRAAVERLEQLPFVSDVMWMDRAPLLNVFGLPEPILPRSLNASPARFAASRERALAHPLIAGQLLSEDGRTLLLMVQIDWLFVSDDTDCTDRLRETAVAAAASTPGADISFMVTGDAPLRLLSVKAHERDTLKYQLIAYSITLAMAIVLFRGIAAVVIVALAPTLGVFWTLGLLHYLDLHDSPFNAVILPVLLCMVGFTDGVHMMVQIRRQRAAGLSSKQASRAALREVGLACAMTSLTTAIGFGSLTLAHHEVVKEFGYCCVVGVSLTFLSVITVIPLACCTPLGRRVATGYGDNLVDRNLQRIGGVVDMVLRHRKKFTFGGICGTLVLMLITLSLRPDERITSVLSETAEPVIALRHIDQALGGMEVATIDVRWDDDRDDHDPELARVLGQLDQLIRSDPKLGKPLSIYSLLAALPGEGPATQRMSLIELLPPPLKRAFYRPEKGIAEVIFRVQDLGIAHYADSFENIERALHEIEQQHPGFELELTGAAPHRWRNLYQIVMDLVFSLGTASVVIFFVITLVYRSLRLGLISVIPNLFPLAITGTVLAFSGQALELVSVCAFTVCLGIAVDDTIHFLTRFQEERRQTADVSVAIRRAFVGVGTALILTTAVLIVGFSSALLSDARDTRIFVTMGIITIASALIADLTILPAMLAYFIKQPQTSAASEPSTDPSATAVTGQPNN</sequence>
<dbReference type="PROSITE" id="PS50156">
    <property type="entry name" value="SSD"/>
    <property type="match status" value="2"/>
</dbReference>
<keyword evidence="10" id="KW-1185">Reference proteome</keyword>